<evidence type="ECO:0000259" key="1">
    <source>
        <dbReference type="Pfam" id="PF08818"/>
    </source>
</evidence>
<reference evidence="2 3" key="1">
    <citation type="submission" date="2016-11" db="EMBL/GenBank/DDBJ databases">
        <authorList>
            <person name="Jaros S."/>
            <person name="Januszkiewicz K."/>
            <person name="Wedrychowicz H."/>
        </authorList>
    </citation>
    <scope>NUCLEOTIDE SEQUENCE [LARGE SCALE GENOMIC DNA]</scope>
    <source>
        <strain evidence="2 3">CGMCC 1.10681</strain>
    </source>
</reference>
<keyword evidence="3" id="KW-1185">Reference proteome</keyword>
<dbReference type="Gene3D" id="3.90.1150.200">
    <property type="match status" value="1"/>
</dbReference>
<evidence type="ECO:0000313" key="3">
    <source>
        <dbReference type="Proteomes" id="UP000184184"/>
    </source>
</evidence>
<proteinExistence type="predicted"/>
<dbReference type="InterPro" id="IPR014922">
    <property type="entry name" value="YdhG-like"/>
</dbReference>
<dbReference type="OrthoDB" id="9811812at2"/>
<dbReference type="Proteomes" id="UP000184184">
    <property type="component" value="Unassembled WGS sequence"/>
</dbReference>
<dbReference type="EMBL" id="FRCZ01000007">
    <property type="protein sequence ID" value="SHN30352.1"/>
    <property type="molecule type" value="Genomic_DNA"/>
</dbReference>
<feature type="domain" description="YdhG-like" evidence="1">
    <location>
        <begin position="18"/>
        <end position="110"/>
    </location>
</feature>
<sequence length="115" mass="13371">MSKESVEQYIEKHPKNIQEITVNLRQLILNTSSEWTEEIKWGMPSYSINKNICYLQASKNHVNLGFYHGAQLEDPHNLLGGTGKQMRHIRVKKMEDIDEDSLKLYVKNAIQLDQS</sequence>
<gene>
    <name evidence="2" type="ORF">SAMN05216179_3167</name>
</gene>
<name>A0A1M7QGX3_9BACI</name>
<accession>A0A1M7QGX3</accession>
<dbReference type="SUPFAM" id="SSF159888">
    <property type="entry name" value="YdhG-like"/>
    <property type="match status" value="1"/>
</dbReference>
<dbReference type="STRING" id="1027249.SAMN05216179_3167"/>
<dbReference type="AlphaFoldDB" id="A0A1M7QGX3"/>
<protein>
    <recommendedName>
        <fullName evidence="1">YdhG-like domain-containing protein</fullName>
    </recommendedName>
</protein>
<organism evidence="2 3">
    <name type="scientific">Gracilibacillus kekensis</name>
    <dbReference type="NCBI Taxonomy" id="1027249"/>
    <lineage>
        <taxon>Bacteria</taxon>
        <taxon>Bacillati</taxon>
        <taxon>Bacillota</taxon>
        <taxon>Bacilli</taxon>
        <taxon>Bacillales</taxon>
        <taxon>Bacillaceae</taxon>
        <taxon>Gracilibacillus</taxon>
    </lineage>
</organism>
<dbReference type="RefSeq" id="WP_073202808.1">
    <property type="nucleotide sequence ID" value="NZ_FRCZ01000007.1"/>
</dbReference>
<evidence type="ECO:0000313" key="2">
    <source>
        <dbReference type="EMBL" id="SHN30352.1"/>
    </source>
</evidence>
<dbReference type="Pfam" id="PF08818">
    <property type="entry name" value="DUF1801"/>
    <property type="match status" value="1"/>
</dbReference>